<reference evidence="1 2" key="1">
    <citation type="submission" date="2014-04" db="EMBL/GenBank/DDBJ databases">
        <authorList>
            <consortium name="DOE Joint Genome Institute"/>
            <person name="Kuo A."/>
            <person name="Gay G."/>
            <person name="Dore J."/>
            <person name="Kohler A."/>
            <person name="Nagy L.G."/>
            <person name="Floudas D."/>
            <person name="Copeland A."/>
            <person name="Barry K.W."/>
            <person name="Cichocki N."/>
            <person name="Veneault-Fourrey C."/>
            <person name="LaButti K."/>
            <person name="Lindquist E.A."/>
            <person name="Lipzen A."/>
            <person name="Lundell T."/>
            <person name="Morin E."/>
            <person name="Murat C."/>
            <person name="Sun H."/>
            <person name="Tunlid A."/>
            <person name="Henrissat B."/>
            <person name="Grigoriev I.V."/>
            <person name="Hibbett D.S."/>
            <person name="Martin F."/>
            <person name="Nordberg H.P."/>
            <person name="Cantor M.N."/>
            <person name="Hua S.X."/>
        </authorList>
    </citation>
    <scope>NUCLEOTIDE SEQUENCE [LARGE SCALE GENOMIC DNA]</scope>
    <source>
        <strain evidence="2">h7</strain>
    </source>
</reference>
<dbReference type="AlphaFoldDB" id="A0A0C3CHA2"/>
<gene>
    <name evidence="1" type="ORF">M413DRAFT_26212</name>
</gene>
<proteinExistence type="predicted"/>
<accession>A0A0C3CHA2</accession>
<evidence type="ECO:0000313" key="2">
    <source>
        <dbReference type="Proteomes" id="UP000053424"/>
    </source>
</evidence>
<dbReference type="Proteomes" id="UP000053424">
    <property type="component" value="Unassembled WGS sequence"/>
</dbReference>
<dbReference type="InterPro" id="IPR009818">
    <property type="entry name" value="PAM2_motif"/>
</dbReference>
<keyword evidence="2" id="KW-1185">Reference proteome</keyword>
<dbReference type="EMBL" id="KN831776">
    <property type="protein sequence ID" value="KIM43001.1"/>
    <property type="molecule type" value="Genomic_DNA"/>
</dbReference>
<dbReference type="OrthoDB" id="3071225at2759"/>
<evidence type="ECO:0000313" key="1">
    <source>
        <dbReference type="EMBL" id="KIM43001.1"/>
    </source>
</evidence>
<organism evidence="1 2">
    <name type="scientific">Hebeloma cylindrosporum</name>
    <dbReference type="NCBI Taxonomy" id="76867"/>
    <lineage>
        <taxon>Eukaryota</taxon>
        <taxon>Fungi</taxon>
        <taxon>Dikarya</taxon>
        <taxon>Basidiomycota</taxon>
        <taxon>Agaricomycotina</taxon>
        <taxon>Agaricomycetes</taxon>
        <taxon>Agaricomycetidae</taxon>
        <taxon>Agaricales</taxon>
        <taxon>Agaricineae</taxon>
        <taxon>Hymenogastraceae</taxon>
        <taxon>Hebeloma</taxon>
    </lineage>
</organism>
<name>A0A0C3CHA2_HEBCY</name>
<dbReference type="HOGENOM" id="CLU_557834_0_0_1"/>
<protein>
    <submittedName>
        <fullName evidence="1">Uncharacterized protein</fullName>
    </submittedName>
</protein>
<reference evidence="2" key="2">
    <citation type="submission" date="2015-01" db="EMBL/GenBank/DDBJ databases">
        <title>Evolutionary Origins and Diversification of the Mycorrhizal Mutualists.</title>
        <authorList>
            <consortium name="DOE Joint Genome Institute"/>
            <consortium name="Mycorrhizal Genomics Consortium"/>
            <person name="Kohler A."/>
            <person name="Kuo A."/>
            <person name="Nagy L.G."/>
            <person name="Floudas D."/>
            <person name="Copeland A."/>
            <person name="Barry K.W."/>
            <person name="Cichocki N."/>
            <person name="Veneault-Fourrey C."/>
            <person name="LaButti K."/>
            <person name="Lindquist E.A."/>
            <person name="Lipzen A."/>
            <person name="Lundell T."/>
            <person name="Morin E."/>
            <person name="Murat C."/>
            <person name="Riley R."/>
            <person name="Ohm R."/>
            <person name="Sun H."/>
            <person name="Tunlid A."/>
            <person name="Henrissat B."/>
            <person name="Grigoriev I.V."/>
            <person name="Hibbett D.S."/>
            <person name="Martin F."/>
        </authorList>
    </citation>
    <scope>NUCLEOTIDE SEQUENCE [LARGE SCALE GENOMIC DNA]</scope>
    <source>
        <strain evidence="2">h7</strain>
    </source>
</reference>
<dbReference type="Pfam" id="PF07145">
    <property type="entry name" value="PAM2"/>
    <property type="match status" value="1"/>
</dbReference>
<sequence length="489" mass="54862">MPPSQFIIDFNRCFEPTPFNTGPRIPSKQIFPLTPLVSHESLPEIHRGDTPGLTNSPSSVSSALPLESDEIKRIFSFPVYEEPEVDVVDPLLPPLRFSLFEQIGLYRSADFYNKRAHSHELGGEIYLPHIEDAPKDKLNPNAPVFVPKFSKPLRDRIDLVFKPELMDIPFMGFHPDNVPPPPGLPHPPAYVHTLSSPHTDNEELQPCIGPFYFPLLLHASLETSTFQERGHLMTTLVRSKPQWTMECLLELARYISLGALFPGDLCDESGVALPACAPSRYFLAQLPQAGYSSPEVNEQMKPENILADITLHLHEAFKQWHGDECAQAFMWHVRELVVVQFRHSWDSVSISSSPFYQMESSLNGTRPDKPIGSLFQRGLFMHRHIDACVQILLQGLISVEYAEALVTLVLGCGPGYLDPEGEPPLGEYHRLTSLVDGIQWNPVTSRLSDSTSVVYQPWGQGQLRARLSESIDTLNCWAEGWASTPKLGQ</sequence>